<evidence type="ECO:0000256" key="1">
    <source>
        <dbReference type="ARBA" id="ARBA00022801"/>
    </source>
</evidence>
<accession>A0AAV3ZZ28</accession>
<comment type="caution">
    <text evidence="6">The sequence shown here is derived from an EMBL/GenBank/DDBJ whole genome shotgun (WGS) entry which is preliminary data.</text>
</comment>
<keyword evidence="7" id="KW-1185">Reference proteome</keyword>
<dbReference type="GO" id="GO:0005576">
    <property type="term" value="C:extracellular region"/>
    <property type="evidence" value="ECO:0007669"/>
    <property type="project" value="TreeGrafter"/>
</dbReference>
<comment type="similarity">
    <text evidence="4">Belongs to the glycosyl hydrolase 18 family.</text>
</comment>
<dbReference type="PROSITE" id="PS51910">
    <property type="entry name" value="GH18_2"/>
    <property type="match status" value="1"/>
</dbReference>
<dbReference type="GO" id="GO:0005975">
    <property type="term" value="P:carbohydrate metabolic process"/>
    <property type="evidence" value="ECO:0007669"/>
    <property type="project" value="InterPro"/>
</dbReference>
<dbReference type="PANTHER" id="PTHR11177:SF317">
    <property type="entry name" value="CHITINASE 12-RELATED"/>
    <property type="match status" value="1"/>
</dbReference>
<dbReference type="InterPro" id="IPR011583">
    <property type="entry name" value="Chitinase_II/V-like_cat"/>
</dbReference>
<dbReference type="InterPro" id="IPR050314">
    <property type="entry name" value="Glycosyl_Hydrlase_18"/>
</dbReference>
<dbReference type="GO" id="GO:0008061">
    <property type="term" value="F:chitin binding"/>
    <property type="evidence" value="ECO:0007669"/>
    <property type="project" value="InterPro"/>
</dbReference>
<sequence length="366" mass="41590">MKLCYVDQEQFTNLKKENSRLKTLLSIGGQNDDGTGFEIITENDVIVNRFAENTVKFLRKRGFDGLDIDWEYPKKETKRNYILLLKALREAFDKKETNGQSRLLLTIAGPPGQYYIDPGYDIPNIARYVDYVNLMTYDYTTIHATVTAFNSPLFSRKDIRFNPTLSTNWTVHYWQARGLPFHQMLVGVTGVGRRLVLSNVNETDVGSSVTGDIRTGDIYGIPGGLAYPEICSMLTSIKTERYFDYEQRVPYLVKGDDWVGYEDKESIDIKVPWMMRLGVAGIMLWSLDQDDFTGKFCDAGKYPMMMTIKAAIDKEIGPLTSADEVDPDIRFLTGENQARTNVSCLGCVVSFSCTVFLLVMRWLKCG</sequence>
<dbReference type="InterPro" id="IPR001223">
    <property type="entry name" value="Glyco_hydro18_cat"/>
</dbReference>
<evidence type="ECO:0000256" key="2">
    <source>
        <dbReference type="ARBA" id="ARBA00023295"/>
    </source>
</evidence>
<reference evidence="6 7" key="1">
    <citation type="journal article" date="2021" name="Elife">
        <title>Chloroplast acquisition without the gene transfer in kleptoplastic sea slugs, Plakobranchus ocellatus.</title>
        <authorList>
            <person name="Maeda T."/>
            <person name="Takahashi S."/>
            <person name="Yoshida T."/>
            <person name="Shimamura S."/>
            <person name="Takaki Y."/>
            <person name="Nagai Y."/>
            <person name="Toyoda A."/>
            <person name="Suzuki Y."/>
            <person name="Arimoto A."/>
            <person name="Ishii H."/>
            <person name="Satoh N."/>
            <person name="Nishiyama T."/>
            <person name="Hasebe M."/>
            <person name="Maruyama T."/>
            <person name="Minagawa J."/>
            <person name="Obokata J."/>
            <person name="Shigenobu S."/>
        </authorList>
    </citation>
    <scope>NUCLEOTIDE SEQUENCE [LARGE SCALE GENOMIC DNA]</scope>
</reference>
<name>A0AAV3ZZ28_9GAST</name>
<dbReference type="EMBL" id="BLXT01003024">
    <property type="protein sequence ID" value="GFN99831.1"/>
    <property type="molecule type" value="Genomic_DNA"/>
</dbReference>
<evidence type="ECO:0000256" key="4">
    <source>
        <dbReference type="RuleBase" id="RU004453"/>
    </source>
</evidence>
<dbReference type="AlphaFoldDB" id="A0AAV3ZZ28"/>
<evidence type="ECO:0000256" key="3">
    <source>
        <dbReference type="RuleBase" id="RU000489"/>
    </source>
</evidence>
<feature type="domain" description="GH18" evidence="5">
    <location>
        <begin position="1"/>
        <end position="315"/>
    </location>
</feature>
<gene>
    <name evidence="6" type="ORF">PoB_002633700</name>
</gene>
<dbReference type="InterPro" id="IPR029070">
    <property type="entry name" value="Chitinase_insertion_sf"/>
</dbReference>
<evidence type="ECO:0000313" key="6">
    <source>
        <dbReference type="EMBL" id="GFN99831.1"/>
    </source>
</evidence>
<evidence type="ECO:0000259" key="5">
    <source>
        <dbReference type="PROSITE" id="PS51910"/>
    </source>
</evidence>
<dbReference type="Pfam" id="PF00704">
    <property type="entry name" value="Glyco_hydro_18"/>
    <property type="match status" value="1"/>
</dbReference>
<dbReference type="SMART" id="SM00636">
    <property type="entry name" value="Glyco_18"/>
    <property type="match status" value="1"/>
</dbReference>
<organism evidence="6 7">
    <name type="scientific">Plakobranchus ocellatus</name>
    <dbReference type="NCBI Taxonomy" id="259542"/>
    <lineage>
        <taxon>Eukaryota</taxon>
        <taxon>Metazoa</taxon>
        <taxon>Spiralia</taxon>
        <taxon>Lophotrochozoa</taxon>
        <taxon>Mollusca</taxon>
        <taxon>Gastropoda</taxon>
        <taxon>Heterobranchia</taxon>
        <taxon>Euthyneura</taxon>
        <taxon>Panpulmonata</taxon>
        <taxon>Sacoglossa</taxon>
        <taxon>Placobranchoidea</taxon>
        <taxon>Plakobranchidae</taxon>
        <taxon>Plakobranchus</taxon>
    </lineage>
</organism>
<dbReference type="SUPFAM" id="SSF54556">
    <property type="entry name" value="Chitinase insertion domain"/>
    <property type="match status" value="1"/>
</dbReference>
<dbReference type="SUPFAM" id="SSF51445">
    <property type="entry name" value="(Trans)glycosidases"/>
    <property type="match status" value="1"/>
</dbReference>
<evidence type="ECO:0000313" key="7">
    <source>
        <dbReference type="Proteomes" id="UP000735302"/>
    </source>
</evidence>
<keyword evidence="2 3" id="KW-0326">Glycosidase</keyword>
<dbReference type="InterPro" id="IPR017853">
    <property type="entry name" value="GH"/>
</dbReference>
<dbReference type="GO" id="GO:0004568">
    <property type="term" value="F:chitinase activity"/>
    <property type="evidence" value="ECO:0007669"/>
    <property type="project" value="UniProtKB-ARBA"/>
</dbReference>
<proteinExistence type="inferred from homology"/>
<dbReference type="PROSITE" id="PS01095">
    <property type="entry name" value="GH18_1"/>
    <property type="match status" value="1"/>
</dbReference>
<dbReference type="GO" id="GO:0006032">
    <property type="term" value="P:chitin catabolic process"/>
    <property type="evidence" value="ECO:0007669"/>
    <property type="project" value="UniProtKB-ARBA"/>
</dbReference>
<keyword evidence="1 3" id="KW-0378">Hydrolase</keyword>
<dbReference type="PANTHER" id="PTHR11177">
    <property type="entry name" value="CHITINASE"/>
    <property type="match status" value="1"/>
</dbReference>
<dbReference type="Proteomes" id="UP000735302">
    <property type="component" value="Unassembled WGS sequence"/>
</dbReference>
<dbReference type="InterPro" id="IPR001579">
    <property type="entry name" value="Glyco_hydro_18_chit_AS"/>
</dbReference>
<dbReference type="Gene3D" id="3.10.50.10">
    <property type="match status" value="1"/>
</dbReference>
<protein>
    <submittedName>
        <fullName evidence="6">Chitinase-3-like protein 1</fullName>
    </submittedName>
</protein>
<dbReference type="Gene3D" id="3.20.20.80">
    <property type="entry name" value="Glycosidases"/>
    <property type="match status" value="1"/>
</dbReference>